<reference evidence="1 2" key="1">
    <citation type="submission" date="2018-10" db="EMBL/GenBank/DDBJ databases">
        <title>Sequencing the genomes of 1000 actinobacteria strains.</title>
        <authorList>
            <person name="Klenk H.-P."/>
        </authorList>
    </citation>
    <scope>NUCLEOTIDE SEQUENCE [LARGE SCALE GENOMIC DNA]</scope>
    <source>
        <strain evidence="1 2">DSM 17894</strain>
    </source>
</reference>
<dbReference type="EMBL" id="RBKS01000001">
    <property type="protein sequence ID" value="RKR74746.1"/>
    <property type="molecule type" value="Genomic_DNA"/>
</dbReference>
<comment type="caution">
    <text evidence="1">The sequence shown here is derived from an EMBL/GenBank/DDBJ whole genome shotgun (WGS) entry which is preliminary data.</text>
</comment>
<protein>
    <recommendedName>
        <fullName evidence="3">Antitoxin Xre/MbcA/ParS-like toxin-binding domain-containing protein</fullName>
    </recommendedName>
</protein>
<dbReference type="AlphaFoldDB" id="A0A495II06"/>
<dbReference type="Proteomes" id="UP000280008">
    <property type="component" value="Unassembled WGS sequence"/>
</dbReference>
<evidence type="ECO:0008006" key="3">
    <source>
        <dbReference type="Google" id="ProtNLM"/>
    </source>
</evidence>
<keyword evidence="2" id="KW-1185">Reference proteome</keyword>
<sequence length="190" mass="20810">MSRLDADSAWLVDALTEHLESMRPVDRSVSRAERRALLVAAGALTPEDFDEAQRRVERGDLHLRMAETWLDAACATASLDSTKGFLAINDDELVRRVDRGELVAVELAGRLRFPTWQFDAANRPSKVLKGLPDVIAALTMNGDGWRSDAAFMKSPKRSLRREGATAPVEWLRHGGDVAAVISSIESSGAL</sequence>
<gene>
    <name evidence="1" type="ORF">C8E83_1875</name>
</gene>
<accession>A0A495II06</accession>
<organism evidence="1 2">
    <name type="scientific">Frondihabitans australicus</name>
    <dbReference type="NCBI Taxonomy" id="386892"/>
    <lineage>
        <taxon>Bacteria</taxon>
        <taxon>Bacillati</taxon>
        <taxon>Actinomycetota</taxon>
        <taxon>Actinomycetes</taxon>
        <taxon>Micrococcales</taxon>
        <taxon>Microbacteriaceae</taxon>
        <taxon>Frondihabitans</taxon>
    </lineage>
</organism>
<evidence type="ECO:0000313" key="1">
    <source>
        <dbReference type="EMBL" id="RKR74746.1"/>
    </source>
</evidence>
<proteinExistence type="predicted"/>
<name>A0A495II06_9MICO</name>
<evidence type="ECO:0000313" key="2">
    <source>
        <dbReference type="Proteomes" id="UP000280008"/>
    </source>
</evidence>